<dbReference type="PANTHER" id="PTHR32487">
    <property type="entry name" value="3-OXO-DELTA(4,5)-STEROID 5-BETA-REDUCTASE"/>
    <property type="match status" value="1"/>
</dbReference>
<name>A0A9W4ITB6_9EURO</name>
<dbReference type="CDD" id="cd08948">
    <property type="entry name" value="5beta-POR_like_SDR_a"/>
    <property type="match status" value="1"/>
</dbReference>
<dbReference type="PANTHER" id="PTHR32487:SF8">
    <property type="entry name" value="NAD-DEPENDENT EPIMERASE_DEHYDRATASE DOMAIN-CONTAINING PROTEIN"/>
    <property type="match status" value="1"/>
</dbReference>
<dbReference type="OrthoDB" id="3941538at2759"/>
<dbReference type="AlphaFoldDB" id="A0A9W4ITB6"/>
<dbReference type="Pfam" id="PF22917">
    <property type="entry name" value="PRISE"/>
    <property type="match status" value="1"/>
</dbReference>
<organism evidence="2 3">
    <name type="scientific">Penicillium salamii</name>
    <dbReference type="NCBI Taxonomy" id="1612424"/>
    <lineage>
        <taxon>Eukaryota</taxon>
        <taxon>Fungi</taxon>
        <taxon>Dikarya</taxon>
        <taxon>Ascomycota</taxon>
        <taxon>Pezizomycotina</taxon>
        <taxon>Eurotiomycetes</taxon>
        <taxon>Eurotiomycetidae</taxon>
        <taxon>Eurotiales</taxon>
        <taxon>Aspergillaceae</taxon>
        <taxon>Penicillium</taxon>
    </lineage>
</organism>
<gene>
    <name evidence="2" type="ORF">PSALAMII_LOCUS3753</name>
</gene>
<accession>A0A9W4ITB6</accession>
<feature type="domain" description="PRISE-like Rossmann-fold" evidence="1">
    <location>
        <begin position="8"/>
        <end position="386"/>
    </location>
</feature>
<sequence>MADEGKTALVIGASGISGWAVAKNLLSYPTATTFSRVIGLTHRPRTAQEIGLPQDSRVEIYSGINLRNDLEDVKHQMRARIPNLEQVTHMYYCAYSNATAYTHQVMEIKDINVGMTYNAVHATDALCPELEFVVLQTGTNNYGVACFQHMDHIQLNPPLRENNPRVPSPYGDEIFYYAQVDLISSAAQGKSWKWCEVRPDQIVGMTFLEPLALYLALYRYVNGPGAVVKFPGTQRNFTYTWTESSQDLISKSEIYLSVIKPHEANGEAFNIADAGTPSSWSMKWPVLTSYFGLNGVGPGDKGWEEIDVWWNEHQHDYRQMCRTYSLVPRELSSASWIFCKVGFTLLDRNRELCLDKIRNIGFTEELPLGKAHFLAFDRMAENKLIPSSGALYTSFSRLEDGGLMEDSLTYSRRTELTRG</sequence>
<proteinExistence type="predicted"/>
<reference evidence="2" key="1">
    <citation type="submission" date="2021-07" db="EMBL/GenBank/DDBJ databases">
        <authorList>
            <person name="Branca A.L. A."/>
        </authorList>
    </citation>
    <scope>NUCLEOTIDE SEQUENCE</scope>
</reference>
<protein>
    <recommendedName>
        <fullName evidence="1">PRISE-like Rossmann-fold domain-containing protein</fullName>
    </recommendedName>
</protein>
<dbReference type="EMBL" id="CAJVPG010000133">
    <property type="protein sequence ID" value="CAG8360607.1"/>
    <property type="molecule type" value="Genomic_DNA"/>
</dbReference>
<dbReference type="SUPFAM" id="SSF51735">
    <property type="entry name" value="NAD(P)-binding Rossmann-fold domains"/>
    <property type="match status" value="1"/>
</dbReference>
<dbReference type="Proteomes" id="UP001152649">
    <property type="component" value="Unassembled WGS sequence"/>
</dbReference>
<keyword evidence="3" id="KW-1185">Reference proteome</keyword>
<evidence type="ECO:0000313" key="3">
    <source>
        <dbReference type="Proteomes" id="UP001152649"/>
    </source>
</evidence>
<dbReference type="InterPro" id="IPR055222">
    <property type="entry name" value="PRISE-like_Rossmann-fold"/>
</dbReference>
<dbReference type="InterPro" id="IPR036291">
    <property type="entry name" value="NAD(P)-bd_dom_sf"/>
</dbReference>
<evidence type="ECO:0000313" key="2">
    <source>
        <dbReference type="EMBL" id="CAG8360607.1"/>
    </source>
</evidence>
<comment type="caution">
    <text evidence="2">The sequence shown here is derived from an EMBL/GenBank/DDBJ whole genome shotgun (WGS) entry which is preliminary data.</text>
</comment>
<evidence type="ECO:0000259" key="1">
    <source>
        <dbReference type="Pfam" id="PF22917"/>
    </source>
</evidence>
<dbReference type="Gene3D" id="3.40.50.720">
    <property type="entry name" value="NAD(P)-binding Rossmann-like Domain"/>
    <property type="match status" value="1"/>
</dbReference>